<organism evidence="1 2">
    <name type="scientific">Arenimonas donghaensis DSM 18148 = HO3-R19</name>
    <dbReference type="NCBI Taxonomy" id="1121014"/>
    <lineage>
        <taxon>Bacteria</taxon>
        <taxon>Pseudomonadati</taxon>
        <taxon>Pseudomonadota</taxon>
        <taxon>Gammaproteobacteria</taxon>
        <taxon>Lysobacterales</taxon>
        <taxon>Lysobacteraceae</taxon>
        <taxon>Arenimonas</taxon>
    </lineage>
</organism>
<dbReference type="EMBL" id="AVCJ01000001">
    <property type="protein sequence ID" value="KFL37865.1"/>
    <property type="molecule type" value="Genomic_DNA"/>
</dbReference>
<reference evidence="1 2" key="2">
    <citation type="journal article" date="2015" name="Stand. Genomic Sci.">
        <title>High quality draft genomic sequence of Arenimonas donghaensis DSM 18148(T).</title>
        <authorList>
            <person name="Chen F."/>
            <person name="Wang H."/>
            <person name="Cao Y."/>
            <person name="Li X."/>
            <person name="Wang G."/>
        </authorList>
    </citation>
    <scope>NUCLEOTIDE SEQUENCE [LARGE SCALE GENOMIC DNA]</scope>
    <source>
        <strain evidence="1 2">HO3-R19</strain>
    </source>
</reference>
<name>A0A087MLW2_9GAMM</name>
<sequence>MTEPTVPTVTFDITKFHKIGGKHRYCDYSMSLAGGGSVVTLDPSTNTLTVSSKSPVQIVFTATGAYLLAGICFRETGSGKSDPNGTCTFPNVVLNLAGSSSTLTLTDTADTSSSYEFAMLVVGINEEALGLIDPPIVNRPPA</sequence>
<accession>A0A087MLW2</accession>
<dbReference type="STRING" id="1121014.N788_01470"/>
<dbReference type="AlphaFoldDB" id="A0A087MLW2"/>
<evidence type="ECO:0000313" key="1">
    <source>
        <dbReference type="EMBL" id="KFL37865.1"/>
    </source>
</evidence>
<dbReference type="RefSeq" id="WP_034220231.1">
    <property type="nucleotide sequence ID" value="NZ_AVCJ01000001.1"/>
</dbReference>
<evidence type="ECO:0000313" key="2">
    <source>
        <dbReference type="Proteomes" id="UP000029085"/>
    </source>
</evidence>
<keyword evidence="2" id="KW-1185">Reference proteome</keyword>
<protein>
    <submittedName>
        <fullName evidence="1">Uncharacterized protein</fullName>
    </submittedName>
</protein>
<dbReference type="PATRIC" id="fig|1121014.3.peg.282"/>
<proteinExistence type="predicted"/>
<gene>
    <name evidence="1" type="ORF">N788_01470</name>
</gene>
<dbReference type="Proteomes" id="UP000029085">
    <property type="component" value="Unassembled WGS sequence"/>
</dbReference>
<comment type="caution">
    <text evidence="1">The sequence shown here is derived from an EMBL/GenBank/DDBJ whole genome shotgun (WGS) entry which is preliminary data.</text>
</comment>
<reference evidence="2" key="1">
    <citation type="submission" date="2013-08" db="EMBL/GenBank/DDBJ databases">
        <title>Genome sequencing of Arenimonas donghaensis.</title>
        <authorList>
            <person name="Chen F."/>
            <person name="Wang G."/>
        </authorList>
    </citation>
    <scope>NUCLEOTIDE SEQUENCE [LARGE SCALE GENOMIC DNA]</scope>
    <source>
        <strain evidence="2">HO3-R19</strain>
    </source>
</reference>